<dbReference type="Proteomes" id="UP001153331">
    <property type="component" value="Unassembled WGS sequence"/>
</dbReference>
<dbReference type="EMBL" id="JAPHNI010000178">
    <property type="protein sequence ID" value="KAJ8114721.1"/>
    <property type="molecule type" value="Genomic_DNA"/>
</dbReference>
<protein>
    <submittedName>
        <fullName evidence="1">Uncharacterized protein</fullName>
    </submittedName>
</protein>
<name>A0ACC2IHP7_9PLEO</name>
<accession>A0ACC2IHP7</accession>
<comment type="caution">
    <text evidence="1">The sequence shown here is derived from an EMBL/GenBank/DDBJ whole genome shotgun (WGS) entry which is preliminary data.</text>
</comment>
<organism evidence="1 2">
    <name type="scientific">Boeremia exigua</name>
    <dbReference type="NCBI Taxonomy" id="749465"/>
    <lineage>
        <taxon>Eukaryota</taxon>
        <taxon>Fungi</taxon>
        <taxon>Dikarya</taxon>
        <taxon>Ascomycota</taxon>
        <taxon>Pezizomycotina</taxon>
        <taxon>Dothideomycetes</taxon>
        <taxon>Pleosporomycetidae</taxon>
        <taxon>Pleosporales</taxon>
        <taxon>Pleosporineae</taxon>
        <taxon>Didymellaceae</taxon>
        <taxon>Boeremia</taxon>
    </lineage>
</organism>
<evidence type="ECO:0000313" key="1">
    <source>
        <dbReference type="EMBL" id="KAJ8114721.1"/>
    </source>
</evidence>
<gene>
    <name evidence="1" type="ORF">OPT61_g3467</name>
</gene>
<reference evidence="1" key="1">
    <citation type="submission" date="2022-11" db="EMBL/GenBank/DDBJ databases">
        <title>Genome Sequence of Boeremia exigua.</title>
        <authorList>
            <person name="Buettner E."/>
        </authorList>
    </citation>
    <scope>NUCLEOTIDE SEQUENCE</scope>
    <source>
        <strain evidence="1">CU02</strain>
    </source>
</reference>
<sequence>MQFSGISTILFFGYLLHVGGTAAAALAVVTPAAIPKLDLTPAQSRIVCIKGKIVLDLLNLGGYESQALSFCSSYIKIPPVTLTATTTLTNFIATTTTLSTTTTQTLTLPDFVVTVTQTQFPARVKRDAAASPAPAVAISLSAWKSSIAVIAPVLVSAGCSCIQTKIPLATTTTTLTQSTTLASPTVTTIQTLTATFTPQPLMTTTTALVPFVCPLSSGTQTFTCTYTYVGCRRQSCTTLSSYQIFNLGQCILACDEDELGYAGSFDTEATSPGDFPCSCCEAESFQVGQTNFNTGNIAFQVVKGSCDKAAAN</sequence>
<proteinExistence type="predicted"/>
<evidence type="ECO:0000313" key="2">
    <source>
        <dbReference type="Proteomes" id="UP001153331"/>
    </source>
</evidence>
<keyword evidence="2" id="KW-1185">Reference proteome</keyword>